<comment type="caution">
    <text evidence="1">The sequence shown here is derived from an EMBL/GenBank/DDBJ whole genome shotgun (WGS) entry which is preliminary data.</text>
</comment>
<organism evidence="1 2">
    <name type="scientific">Paraburkholderia youngii</name>
    <dbReference type="NCBI Taxonomy" id="2782701"/>
    <lineage>
        <taxon>Bacteria</taxon>
        <taxon>Pseudomonadati</taxon>
        <taxon>Pseudomonadota</taxon>
        <taxon>Betaproteobacteria</taxon>
        <taxon>Burkholderiales</taxon>
        <taxon>Burkholderiaceae</taxon>
        <taxon>Paraburkholderia</taxon>
    </lineage>
</organism>
<gene>
    <name evidence="1" type="ORF">FSB64_37695</name>
</gene>
<sequence>MRKLALPAFTPVNVLSTCISGVTDAELVERLKAIEATLLATAENYDVRARASELHLIPRVTQVGSVAKEDLEKLYDRHMSPAKSAARKYYDVLRSSAPHRKCPLCGIGVVSALDHHLPKSKYPDLAVCPFNLVPICDFCNKAKLSSYPRNASQQTIHPYYDDFTQEQWIYAQLDIDGPPALTFFVDPPPHWDETKRLRAQRHFDIVKLGLSYTSNANEDMSSLRGHLESIENREGAAGVLAHLKEEQNRYLERLNSWQHVMYQTLASHDWFVAGGFRNIPKQSLLVV</sequence>
<evidence type="ECO:0000313" key="2">
    <source>
        <dbReference type="Proteomes" id="UP000821598"/>
    </source>
</evidence>
<dbReference type="EMBL" id="VOMC01000075">
    <property type="protein sequence ID" value="NVI09307.1"/>
    <property type="molecule type" value="Genomic_DNA"/>
</dbReference>
<protein>
    <recommendedName>
        <fullName evidence="3">HNH endonuclease</fullName>
    </recommendedName>
</protein>
<accession>A0ABX2NXQ0</accession>
<reference evidence="1 2" key="1">
    <citation type="submission" date="2019-08" db="EMBL/GenBank/DDBJ databases">
        <title>Paraburkholderia simonii sp. nov. and P. youngii sp. nov. Brazilian and Mexican Mimosa-associated rhizobia.</title>
        <authorList>
            <person name="Mavima L."/>
            <person name="Beukes C.W."/>
            <person name="Palmer M."/>
            <person name="De Meyer S.E."/>
            <person name="James E.K."/>
            <person name="Maluk M."/>
            <person name="Avontuur J.R."/>
            <person name="Chan W.Y."/>
            <person name="Venter S.N."/>
            <person name="Steenkamp E.T."/>
        </authorList>
    </citation>
    <scope>NUCLEOTIDE SEQUENCE [LARGE SCALE GENOMIC DNA]</scope>
    <source>
        <strain evidence="1 2">JPY454</strain>
    </source>
</reference>
<keyword evidence="2" id="KW-1185">Reference proteome</keyword>
<proteinExistence type="predicted"/>
<dbReference type="Proteomes" id="UP000821598">
    <property type="component" value="Unassembled WGS sequence"/>
</dbReference>
<name>A0ABX2NXQ0_9BURK</name>
<dbReference type="Gene3D" id="1.10.30.50">
    <property type="match status" value="1"/>
</dbReference>
<evidence type="ECO:0008006" key="3">
    <source>
        <dbReference type="Google" id="ProtNLM"/>
    </source>
</evidence>
<dbReference type="RefSeq" id="WP_176369707.1">
    <property type="nucleotide sequence ID" value="NZ_VOMC01000075.1"/>
</dbReference>
<evidence type="ECO:0000313" key="1">
    <source>
        <dbReference type="EMBL" id="NVI09307.1"/>
    </source>
</evidence>